<gene>
    <name evidence="1" type="ORF">ABRQ22_08380</name>
</gene>
<keyword evidence="1" id="KW-0808">Transferase</keyword>
<evidence type="ECO:0000313" key="1">
    <source>
        <dbReference type="EMBL" id="XCH31680.1"/>
    </source>
</evidence>
<keyword evidence="1" id="KW-0418">Kinase</keyword>
<reference evidence="1" key="1">
    <citation type="submission" date="2024-06" db="EMBL/GenBank/DDBJ databases">
        <title>Complete genome sequence of the cellulolytic actinobacterium, Cellulosimicrobium ES-005.</title>
        <authorList>
            <person name="Matthews C.T."/>
            <person name="Underwood K.D."/>
            <person name="Ghanchi K.M."/>
            <person name="Fields S.D."/>
            <person name="Gardner S.G."/>
        </authorList>
    </citation>
    <scope>NUCLEOTIDE SEQUENCE</scope>
    <source>
        <strain evidence="1">ES-005</strain>
    </source>
</reference>
<dbReference type="AlphaFoldDB" id="A0AAU8G5H7"/>
<dbReference type="GO" id="GO:0016301">
    <property type="term" value="F:kinase activity"/>
    <property type="evidence" value="ECO:0007669"/>
    <property type="project" value="UniProtKB-KW"/>
</dbReference>
<protein>
    <submittedName>
        <fullName evidence="1">Protein kinase family protein</fullName>
    </submittedName>
</protein>
<dbReference type="InterPro" id="IPR011009">
    <property type="entry name" value="Kinase-like_dom_sf"/>
</dbReference>
<dbReference type="EMBL" id="CP159290">
    <property type="protein sequence ID" value="XCH31680.1"/>
    <property type="molecule type" value="Genomic_DNA"/>
</dbReference>
<proteinExistence type="predicted"/>
<organism evidence="1">
    <name type="scientific">Cellulosimicrobium sp. ES-005</name>
    <dbReference type="NCBI Taxonomy" id="3163031"/>
    <lineage>
        <taxon>Bacteria</taxon>
        <taxon>Bacillati</taxon>
        <taxon>Actinomycetota</taxon>
        <taxon>Actinomycetes</taxon>
        <taxon>Micrococcales</taxon>
        <taxon>Promicromonosporaceae</taxon>
        <taxon>Cellulosimicrobium</taxon>
    </lineage>
</organism>
<dbReference type="RefSeq" id="WP_353709205.1">
    <property type="nucleotide sequence ID" value="NZ_CP159290.1"/>
</dbReference>
<dbReference type="Gene3D" id="1.10.510.10">
    <property type="entry name" value="Transferase(Phosphotransferase) domain 1"/>
    <property type="match status" value="1"/>
</dbReference>
<name>A0AAU8G5H7_9MICO</name>
<accession>A0AAU8G5H7</accession>
<sequence>MPDEPRSETVPARTDGSRAARLARHAAVSTALSLHSDRRLRELVDAAPRVGAGIGGETSSLDVDGIPVFVKRVRLSDLERRADNVRSTANLFDLPTFCHYGVGTIGAPGFGAWRELAVHVMTTGWVNAGEHEGFPLMHHWRVLPDGGRPLPDELADVDRAVEYWGGGTAVRRRIEALRDSSASIVLFLEHVPQTLHDWLGVQVGAGGETAERACALVEDGLRDGIAFMRSRGLLHFDAHFENVLTDGERLYFADFGLAISSGFDLSPEEVDFVAAHQDYDDCYGVTHLVSWLAVALFGCGPEERRALVRSWAQGSPPTDVSAGVAATLVRHAPVAAVVGDFYRAFQRESRATPYPWEAVDRLGRADRGPGRAGAR</sequence>
<dbReference type="SUPFAM" id="SSF56112">
    <property type="entry name" value="Protein kinase-like (PK-like)"/>
    <property type="match status" value="1"/>
</dbReference>